<feature type="domain" description="Transposable element P transposase-like RNase H" evidence="1">
    <location>
        <begin position="4"/>
        <end position="114"/>
    </location>
</feature>
<sequence>MPRNGNVCAVAFDKMGIKTEMWYNVEEDNVEGLEDYGNERSATAADHALEFMVRGILKLWKQAVGYALTTNTIPGPKLKFFLLKCIDKLVGIGLNVKDVICDLGSNNAKVVKFLRLPLTSSISPGTVDTFLCFTIHLTSSNASETT</sequence>
<protein>
    <submittedName>
        <fullName evidence="2">Transposable element p transposase</fullName>
    </submittedName>
</protein>
<organism evidence="2 3">
    <name type="scientific">Plakobranchus ocellatus</name>
    <dbReference type="NCBI Taxonomy" id="259542"/>
    <lineage>
        <taxon>Eukaryota</taxon>
        <taxon>Metazoa</taxon>
        <taxon>Spiralia</taxon>
        <taxon>Lophotrochozoa</taxon>
        <taxon>Mollusca</taxon>
        <taxon>Gastropoda</taxon>
        <taxon>Heterobranchia</taxon>
        <taxon>Euthyneura</taxon>
        <taxon>Panpulmonata</taxon>
        <taxon>Sacoglossa</taxon>
        <taxon>Placobranchoidea</taxon>
        <taxon>Plakobranchidae</taxon>
        <taxon>Plakobranchus</taxon>
    </lineage>
</organism>
<dbReference type="InterPro" id="IPR048365">
    <property type="entry name" value="TNP-like_RNaseH_N"/>
</dbReference>
<keyword evidence="3" id="KW-1185">Reference proteome</keyword>
<dbReference type="Pfam" id="PF21787">
    <property type="entry name" value="TNP-like_RNaseH_N"/>
    <property type="match status" value="1"/>
</dbReference>
<dbReference type="Proteomes" id="UP000735302">
    <property type="component" value="Unassembled WGS sequence"/>
</dbReference>
<dbReference type="AlphaFoldDB" id="A0AAV3Z802"/>
<accession>A0AAV3Z802</accession>
<evidence type="ECO:0000259" key="1">
    <source>
        <dbReference type="Pfam" id="PF21787"/>
    </source>
</evidence>
<comment type="caution">
    <text evidence="2">The sequence shown here is derived from an EMBL/GenBank/DDBJ whole genome shotgun (WGS) entry which is preliminary data.</text>
</comment>
<evidence type="ECO:0000313" key="3">
    <source>
        <dbReference type="Proteomes" id="UP000735302"/>
    </source>
</evidence>
<evidence type="ECO:0000313" key="2">
    <source>
        <dbReference type="EMBL" id="GFN95450.1"/>
    </source>
</evidence>
<gene>
    <name evidence="2" type="ORF">PoB_002195600</name>
</gene>
<proteinExistence type="predicted"/>
<dbReference type="EMBL" id="BLXT01002510">
    <property type="protein sequence ID" value="GFN95450.1"/>
    <property type="molecule type" value="Genomic_DNA"/>
</dbReference>
<reference evidence="2 3" key="1">
    <citation type="journal article" date="2021" name="Elife">
        <title>Chloroplast acquisition without the gene transfer in kleptoplastic sea slugs, Plakobranchus ocellatus.</title>
        <authorList>
            <person name="Maeda T."/>
            <person name="Takahashi S."/>
            <person name="Yoshida T."/>
            <person name="Shimamura S."/>
            <person name="Takaki Y."/>
            <person name="Nagai Y."/>
            <person name="Toyoda A."/>
            <person name="Suzuki Y."/>
            <person name="Arimoto A."/>
            <person name="Ishii H."/>
            <person name="Satoh N."/>
            <person name="Nishiyama T."/>
            <person name="Hasebe M."/>
            <person name="Maruyama T."/>
            <person name="Minagawa J."/>
            <person name="Obokata J."/>
            <person name="Shigenobu S."/>
        </authorList>
    </citation>
    <scope>NUCLEOTIDE SEQUENCE [LARGE SCALE GENOMIC DNA]</scope>
</reference>
<name>A0AAV3Z802_9GAST</name>